<evidence type="ECO:0000313" key="1">
    <source>
        <dbReference type="EMBL" id="GAU08327.1"/>
    </source>
</evidence>
<gene>
    <name evidence="1" type="ORF">DPF_1033</name>
</gene>
<evidence type="ECO:0000313" key="2">
    <source>
        <dbReference type="Proteomes" id="UP000095200"/>
    </source>
</evidence>
<dbReference type="AlphaFoldDB" id="A0A194AE21"/>
<sequence>MEVVVLNGFTLDCFFQAVLHGLVSQVENAEWGGWRAQAFHVPEDEIGQIVDENRFDLIFIKPGLFCSQWAG</sequence>
<dbReference type="EMBL" id="BDFE01000015">
    <property type="protein sequence ID" value="GAU08327.1"/>
    <property type="molecule type" value="Genomic_DNA"/>
</dbReference>
<comment type="caution">
    <text evidence="1">The sequence shown here is derived from an EMBL/GenBank/DDBJ whole genome shotgun (WGS) entry which is preliminary data.</text>
</comment>
<accession>A0A194AE21</accession>
<name>A0A194AE21_9BACT</name>
<keyword evidence="2" id="KW-1185">Reference proteome</keyword>
<protein>
    <submittedName>
        <fullName evidence="1">Uncharacterized protein</fullName>
    </submittedName>
</protein>
<organism evidence="1 2">
    <name type="scientific">Desulfoplanes formicivorans</name>
    <dbReference type="NCBI Taxonomy" id="1592317"/>
    <lineage>
        <taxon>Bacteria</taxon>
        <taxon>Pseudomonadati</taxon>
        <taxon>Thermodesulfobacteriota</taxon>
        <taxon>Desulfovibrionia</taxon>
        <taxon>Desulfovibrionales</taxon>
        <taxon>Desulfoplanaceae</taxon>
        <taxon>Desulfoplanes</taxon>
    </lineage>
</organism>
<dbReference type="Proteomes" id="UP000095200">
    <property type="component" value="Unassembled WGS sequence"/>
</dbReference>
<reference evidence="2" key="1">
    <citation type="submission" date="2016-06" db="EMBL/GenBank/DDBJ databases">
        <title>Draft genome sequence of Desulfoplanes formicivorans strain Pf12B.</title>
        <authorList>
            <person name="Watanabe M."/>
            <person name="Kojima H."/>
            <person name="Fukui M."/>
        </authorList>
    </citation>
    <scope>NUCLEOTIDE SEQUENCE [LARGE SCALE GENOMIC DNA]</scope>
    <source>
        <strain evidence="2">Pf12B</strain>
    </source>
</reference>
<proteinExistence type="predicted"/>